<dbReference type="SUPFAM" id="SSF53774">
    <property type="entry name" value="Glutaminase/Asparaginase"/>
    <property type="match status" value="1"/>
</dbReference>
<dbReference type="InterPro" id="IPR036152">
    <property type="entry name" value="Asp/glu_Ase-like_sf"/>
</dbReference>
<dbReference type="InterPro" id="IPR020827">
    <property type="entry name" value="Asparaginase/glutaminase_AS1"/>
</dbReference>
<evidence type="ECO:0000256" key="2">
    <source>
        <dbReference type="SAM" id="MobiDB-lite"/>
    </source>
</evidence>
<dbReference type="Gene3D" id="3.40.50.1170">
    <property type="entry name" value="L-asparaginase, N-terminal domain"/>
    <property type="match status" value="1"/>
</dbReference>
<accession>A0A7R9G663</accession>
<feature type="region of interest" description="Disordered" evidence="2">
    <location>
        <begin position="1"/>
        <end position="25"/>
    </location>
</feature>
<dbReference type="PIRSF" id="PIRSF001220">
    <property type="entry name" value="L-ASNase_gatD"/>
    <property type="match status" value="1"/>
</dbReference>
<feature type="active site" evidence="1">
    <location>
        <position position="58"/>
    </location>
</feature>
<dbReference type="GO" id="GO:0006528">
    <property type="term" value="P:asparagine metabolic process"/>
    <property type="evidence" value="ECO:0007669"/>
    <property type="project" value="UniProtKB-ARBA"/>
</dbReference>
<gene>
    <name evidence="3" type="ORF">TSIB3V08_LOCUS10916</name>
</gene>
<dbReference type="AlphaFoldDB" id="A0A7R9G663"/>
<evidence type="ECO:0000256" key="1">
    <source>
        <dbReference type="PROSITE-ProRule" id="PRU10099"/>
    </source>
</evidence>
<protein>
    <recommendedName>
        <fullName evidence="4">Asparaginase</fullName>
    </recommendedName>
</protein>
<evidence type="ECO:0000313" key="3">
    <source>
        <dbReference type="EMBL" id="CAD7266902.1"/>
    </source>
</evidence>
<dbReference type="PIRSF" id="PIRSF500176">
    <property type="entry name" value="L_ASNase"/>
    <property type="match status" value="1"/>
</dbReference>
<dbReference type="InterPro" id="IPR037152">
    <property type="entry name" value="L-asparaginase_N_sf"/>
</dbReference>
<dbReference type="EMBL" id="OC007904">
    <property type="protein sequence ID" value="CAD7266902.1"/>
    <property type="molecule type" value="Genomic_DNA"/>
</dbReference>
<organism evidence="3">
    <name type="scientific">Timema shepardi</name>
    <name type="common">Walking stick</name>
    <dbReference type="NCBI Taxonomy" id="629360"/>
    <lineage>
        <taxon>Eukaryota</taxon>
        <taxon>Metazoa</taxon>
        <taxon>Ecdysozoa</taxon>
        <taxon>Arthropoda</taxon>
        <taxon>Hexapoda</taxon>
        <taxon>Insecta</taxon>
        <taxon>Pterygota</taxon>
        <taxon>Neoptera</taxon>
        <taxon>Polyneoptera</taxon>
        <taxon>Phasmatodea</taxon>
        <taxon>Timematodea</taxon>
        <taxon>Timematoidea</taxon>
        <taxon>Timematidae</taxon>
        <taxon>Timema</taxon>
    </lineage>
</organism>
<feature type="compositionally biased region" description="Basic and acidic residues" evidence="2">
    <location>
        <begin position="14"/>
        <end position="25"/>
    </location>
</feature>
<proteinExistence type="predicted"/>
<dbReference type="PANTHER" id="PTHR11707">
    <property type="entry name" value="L-ASPARAGINASE"/>
    <property type="match status" value="1"/>
</dbReference>
<name>A0A7R9G663_TIMSH</name>
<dbReference type="InterPro" id="IPR006034">
    <property type="entry name" value="Asparaginase/glutaminase-like"/>
</dbReference>
<dbReference type="PROSITE" id="PS00144">
    <property type="entry name" value="ASN_GLN_ASE_1"/>
    <property type="match status" value="1"/>
</dbReference>
<dbReference type="PANTHER" id="PTHR11707:SF28">
    <property type="entry name" value="60 KDA LYSOPHOSPHOLIPASE"/>
    <property type="match status" value="1"/>
</dbReference>
<reference evidence="3" key="1">
    <citation type="submission" date="2020-11" db="EMBL/GenBank/DDBJ databases">
        <authorList>
            <person name="Tran Van P."/>
        </authorList>
    </citation>
    <scope>NUCLEOTIDE SEQUENCE</scope>
</reference>
<sequence length="247" mass="26982">MAAVNPTGDRRKRHEDSCLDHKDVSSEDYSVQSVTSITRIDHRESNERRVLVLYTGGTIGMKRGPDNTLVPVPDLMVSFLRRTPHMHDEEYATSRFGNDPMGPLVLPTASYYPFGLYALSTNYSNELGIGKVELEEVNPHLRGGRVENHLGKTTPVHPTRIRTSISPSSAVELNTTSALANYATETHCFTGHLGTLGIKPRTSESVARNLDHQIAELANALVVLSSTAEDGEIEVRISVGRTGGGFS</sequence>
<dbReference type="GO" id="GO:0004067">
    <property type="term" value="F:asparaginase activity"/>
    <property type="evidence" value="ECO:0007669"/>
    <property type="project" value="TreeGrafter"/>
</dbReference>
<evidence type="ECO:0008006" key="4">
    <source>
        <dbReference type="Google" id="ProtNLM"/>
    </source>
</evidence>